<dbReference type="InterPro" id="IPR002625">
    <property type="entry name" value="Smr_dom"/>
</dbReference>
<sequence>MKDPLLTSLRRQLKAEAPVVPAAKPATASVPARPEPELSDEALFAQATKGAKRMETAAPPPRAQKPRKPDAMTLLRRAQAEGEDERTQVPLSDTVALQTGIAPEAVLAFKRNGVQDKQFERLKAGQLVWKAAVDLHGCTLEQAREAVLQLLDEAAREGVQVAKVVHGKGQVNGQALLKTAVNGWLRQLPPVLAFASAPPRDGGTGAVLVLLRRQRETGTPDDHPDKRDARSPG</sequence>
<dbReference type="SUPFAM" id="SSF160443">
    <property type="entry name" value="SMR domain-like"/>
    <property type="match status" value="1"/>
</dbReference>
<reference evidence="4" key="1">
    <citation type="submission" date="2018-02" db="EMBL/GenBank/DDBJ databases">
        <title>Genome sequencing of Solimonas sp. HR-BB.</title>
        <authorList>
            <person name="Lee Y."/>
            <person name="Jeon C.O."/>
        </authorList>
    </citation>
    <scope>NUCLEOTIDE SEQUENCE [LARGE SCALE GENOMIC DNA]</scope>
    <source>
        <strain evidence="4">HR-E</strain>
    </source>
</reference>
<dbReference type="PANTHER" id="PTHR35562">
    <property type="entry name" value="DNA ENDONUCLEASE SMRA-RELATED"/>
    <property type="match status" value="1"/>
</dbReference>
<evidence type="ECO:0000313" key="3">
    <source>
        <dbReference type="EMBL" id="PQA43365.1"/>
    </source>
</evidence>
<dbReference type="EMBL" id="PTQZ01000099">
    <property type="protein sequence ID" value="PQA43365.1"/>
    <property type="molecule type" value="Genomic_DNA"/>
</dbReference>
<dbReference type="Pfam" id="PF01713">
    <property type="entry name" value="Smr"/>
    <property type="match status" value="1"/>
</dbReference>
<dbReference type="PROSITE" id="PS50828">
    <property type="entry name" value="SMR"/>
    <property type="match status" value="1"/>
</dbReference>
<dbReference type="RefSeq" id="WP_105192126.1">
    <property type="nucleotide sequence ID" value="NZ_PTQZ01000099.1"/>
</dbReference>
<feature type="region of interest" description="Disordered" evidence="1">
    <location>
        <begin position="1"/>
        <end position="71"/>
    </location>
</feature>
<evidence type="ECO:0000313" key="4">
    <source>
        <dbReference type="Proteomes" id="UP000243900"/>
    </source>
</evidence>
<dbReference type="GO" id="GO:0004520">
    <property type="term" value="F:DNA endonuclease activity"/>
    <property type="evidence" value="ECO:0007669"/>
    <property type="project" value="TreeGrafter"/>
</dbReference>
<dbReference type="PANTHER" id="PTHR35562:SF2">
    <property type="entry name" value="DNA ENDONUCLEASE SMRA-RELATED"/>
    <property type="match status" value="1"/>
</dbReference>
<accession>A0A2P6ASU6</accession>
<feature type="compositionally biased region" description="Low complexity" evidence="1">
    <location>
        <begin position="15"/>
        <end position="32"/>
    </location>
</feature>
<organism evidence="3 4">
    <name type="scientific">Amnimonas aquatica</name>
    <dbReference type="NCBI Taxonomy" id="2094561"/>
    <lineage>
        <taxon>Bacteria</taxon>
        <taxon>Pseudomonadati</taxon>
        <taxon>Pseudomonadota</taxon>
        <taxon>Gammaproteobacteria</taxon>
        <taxon>Moraxellales</taxon>
        <taxon>Moraxellaceae</taxon>
        <taxon>Amnimonas</taxon>
    </lineage>
</organism>
<proteinExistence type="predicted"/>
<dbReference type="Gene3D" id="3.30.1370.110">
    <property type="match status" value="1"/>
</dbReference>
<keyword evidence="4" id="KW-1185">Reference proteome</keyword>
<dbReference type="InterPro" id="IPR036063">
    <property type="entry name" value="Smr_dom_sf"/>
</dbReference>
<evidence type="ECO:0000259" key="2">
    <source>
        <dbReference type="PROSITE" id="PS50828"/>
    </source>
</evidence>
<evidence type="ECO:0000256" key="1">
    <source>
        <dbReference type="SAM" id="MobiDB-lite"/>
    </source>
</evidence>
<gene>
    <name evidence="3" type="ORF">C5O18_05335</name>
</gene>
<name>A0A2P6ASU6_9GAMM</name>
<comment type="caution">
    <text evidence="3">The sequence shown here is derived from an EMBL/GenBank/DDBJ whole genome shotgun (WGS) entry which is preliminary data.</text>
</comment>
<feature type="compositionally biased region" description="Basic and acidic residues" evidence="1">
    <location>
        <begin position="213"/>
        <end position="233"/>
    </location>
</feature>
<feature type="domain" description="Smr" evidence="2">
    <location>
        <begin position="133"/>
        <end position="212"/>
    </location>
</feature>
<dbReference type="AlphaFoldDB" id="A0A2P6ASU6"/>
<protein>
    <submittedName>
        <fullName evidence="3">DNA mismatch repair protein MutS</fullName>
    </submittedName>
</protein>
<dbReference type="Proteomes" id="UP000243900">
    <property type="component" value="Unassembled WGS sequence"/>
</dbReference>
<dbReference type="OrthoDB" id="9808881at2"/>
<feature type="region of interest" description="Disordered" evidence="1">
    <location>
        <begin position="211"/>
        <end position="233"/>
    </location>
</feature>
<dbReference type="SMART" id="SM00463">
    <property type="entry name" value="SMR"/>
    <property type="match status" value="1"/>
</dbReference>